<accession>A0A1V8T3X9</accession>
<dbReference type="PANTHER" id="PTHR21248">
    <property type="entry name" value="CARDIOLIPIN SYNTHASE"/>
    <property type="match status" value="1"/>
</dbReference>
<evidence type="ECO:0000259" key="1">
    <source>
        <dbReference type="PROSITE" id="PS50035"/>
    </source>
</evidence>
<reference evidence="3" key="1">
    <citation type="submission" date="2017-03" db="EMBL/GenBank/DDBJ databases">
        <title>Genomes of endolithic fungi from Antarctica.</title>
        <authorList>
            <person name="Coleine C."/>
            <person name="Masonjones S."/>
            <person name="Stajich J.E."/>
        </authorList>
    </citation>
    <scope>NUCLEOTIDE SEQUENCE [LARGE SCALE GENOMIC DNA]</scope>
    <source>
        <strain evidence="3">CCFEE 5527</strain>
    </source>
</reference>
<evidence type="ECO:0000313" key="2">
    <source>
        <dbReference type="EMBL" id="OQO06127.1"/>
    </source>
</evidence>
<dbReference type="AlphaFoldDB" id="A0A1V8T3X9"/>
<dbReference type="InterPro" id="IPR001736">
    <property type="entry name" value="PLipase_D/transphosphatidylase"/>
</dbReference>
<comment type="caution">
    <text evidence="2">The sequence shown here is derived from an EMBL/GenBank/DDBJ whole genome shotgun (WGS) entry which is preliminary data.</text>
</comment>
<dbReference type="InParanoid" id="A0A1V8T3X9"/>
<dbReference type="Proteomes" id="UP000192596">
    <property type="component" value="Unassembled WGS sequence"/>
</dbReference>
<feature type="domain" description="PLD phosphodiesterase" evidence="1">
    <location>
        <begin position="161"/>
        <end position="188"/>
    </location>
</feature>
<dbReference type="EMBL" id="NAJO01000017">
    <property type="protein sequence ID" value="OQO06127.1"/>
    <property type="molecule type" value="Genomic_DNA"/>
</dbReference>
<dbReference type="Gene3D" id="3.30.870.10">
    <property type="entry name" value="Endonuclease Chain A"/>
    <property type="match status" value="2"/>
</dbReference>
<organism evidence="2 3">
    <name type="scientific">Cryoendolithus antarcticus</name>
    <dbReference type="NCBI Taxonomy" id="1507870"/>
    <lineage>
        <taxon>Eukaryota</taxon>
        <taxon>Fungi</taxon>
        <taxon>Dikarya</taxon>
        <taxon>Ascomycota</taxon>
        <taxon>Pezizomycotina</taxon>
        <taxon>Dothideomycetes</taxon>
        <taxon>Dothideomycetidae</taxon>
        <taxon>Cladosporiales</taxon>
        <taxon>Cladosporiaceae</taxon>
        <taxon>Cryoendolithus</taxon>
    </lineage>
</organism>
<name>A0A1V8T3X9_9PEZI</name>
<dbReference type="STRING" id="1507870.A0A1V8T3X9"/>
<keyword evidence="3" id="KW-1185">Reference proteome</keyword>
<dbReference type="GO" id="GO:0030572">
    <property type="term" value="F:phosphatidyltransferase activity"/>
    <property type="evidence" value="ECO:0007669"/>
    <property type="project" value="UniProtKB-ARBA"/>
</dbReference>
<dbReference type="PANTHER" id="PTHR21248:SF11">
    <property type="entry name" value="PLD PHOSPHODIESTERASE DOMAIN-CONTAINING PROTEIN"/>
    <property type="match status" value="1"/>
</dbReference>
<dbReference type="SUPFAM" id="SSF56024">
    <property type="entry name" value="Phospholipase D/nuclease"/>
    <property type="match status" value="2"/>
</dbReference>
<sequence length="454" mass="50845">MPEHLLITDFLHAASDPETIESQRLDKPNYWTADPSSLLTACTPGRFDLGTGEDIYASILPAIEVAEYEIILVTCFWARSRTLDRLIDSLRKLSASAIARKRKVDVRICFSSSSLWQKLFHTTSLDGSIVPASRWPSQLGLPAKIELPGLDLEIKSIFVLPFSVMHPKFIVVDREVAFLPSCNVSWEDWFEGCIELRGSIVAQFVRFWQAFWADDQSDGYILPRDLSQRVGDSYGSPHDIDQTQALFLPSPHHRHPRFSFSWQAAVTPPPTPLNVFLLTALSNAERSIFMQTPNLTAQAVIAALLAAVERGVDVRIVTSEKLMRLEQMVTAGSTTARCVQQLIARYKSVDRQHGDDHDLEAGPLLRTGQLSISYYTPRSAADAESNEPVQSHLKLTVIDNEVVVLGSGNMDRASWYNSQELGVAFFSCDFATRVTEDLRVAMKGREKLMFVSQR</sequence>
<gene>
    <name evidence="2" type="ORF">B0A48_08715</name>
</gene>
<dbReference type="OrthoDB" id="2958217at2759"/>
<protein>
    <recommendedName>
        <fullName evidence="1">PLD phosphodiesterase domain-containing protein</fullName>
    </recommendedName>
</protein>
<dbReference type="CDD" id="cd00138">
    <property type="entry name" value="PLDc_SF"/>
    <property type="match status" value="1"/>
</dbReference>
<dbReference type="SMART" id="SM00155">
    <property type="entry name" value="PLDc"/>
    <property type="match status" value="2"/>
</dbReference>
<evidence type="ECO:0000313" key="3">
    <source>
        <dbReference type="Proteomes" id="UP000192596"/>
    </source>
</evidence>
<proteinExistence type="predicted"/>
<feature type="domain" description="PLD phosphodiesterase" evidence="1">
    <location>
        <begin position="392"/>
        <end position="414"/>
    </location>
</feature>
<dbReference type="PROSITE" id="PS50035">
    <property type="entry name" value="PLD"/>
    <property type="match status" value="2"/>
</dbReference>
<dbReference type="GO" id="GO:0032049">
    <property type="term" value="P:cardiolipin biosynthetic process"/>
    <property type="evidence" value="ECO:0007669"/>
    <property type="project" value="UniProtKB-ARBA"/>
</dbReference>
<dbReference type="Pfam" id="PF13091">
    <property type="entry name" value="PLDc_2"/>
    <property type="match status" value="1"/>
</dbReference>
<dbReference type="InterPro" id="IPR025202">
    <property type="entry name" value="PLD-like_dom"/>
</dbReference>